<evidence type="ECO:0000256" key="1">
    <source>
        <dbReference type="ARBA" id="ARBA00023002"/>
    </source>
</evidence>
<dbReference type="InterPro" id="IPR002347">
    <property type="entry name" value="SDR_fam"/>
</dbReference>
<dbReference type="InterPro" id="IPR036291">
    <property type="entry name" value="NAD(P)-bd_dom_sf"/>
</dbReference>
<dbReference type="Proteomes" id="UP001390339">
    <property type="component" value="Unassembled WGS sequence"/>
</dbReference>
<dbReference type="PRINTS" id="PR00080">
    <property type="entry name" value="SDRFAMILY"/>
</dbReference>
<protein>
    <submittedName>
        <fullName evidence="2">3-oxoacyl-reductase</fullName>
    </submittedName>
</protein>
<name>A0ABR2I0H6_9PEZI</name>
<dbReference type="EMBL" id="JAPCWZ010000007">
    <property type="protein sequence ID" value="KAK8855844.1"/>
    <property type="molecule type" value="Genomic_DNA"/>
</dbReference>
<dbReference type="PRINTS" id="PR00081">
    <property type="entry name" value="GDHRDH"/>
</dbReference>
<gene>
    <name evidence="2" type="ORF">PGQ11_011756</name>
</gene>
<dbReference type="PANTHER" id="PTHR43639:SF5">
    <property type="entry name" value="OXIDOREDUCTASE, SHORT-CHAIN DEHYDROGENASE_REDUCTASE FAMILY (AFU_ORTHOLOGUE AFUA_6G09140)"/>
    <property type="match status" value="1"/>
</dbReference>
<evidence type="ECO:0000313" key="2">
    <source>
        <dbReference type="EMBL" id="KAK8855844.1"/>
    </source>
</evidence>
<evidence type="ECO:0000313" key="3">
    <source>
        <dbReference type="Proteomes" id="UP001390339"/>
    </source>
</evidence>
<keyword evidence="3" id="KW-1185">Reference proteome</keyword>
<sequence>MSPQLRLQFKVAIVTGGASGFGRGIAAKFVEEGAQVLIADLSEEAGQAAAAELKCDFLRADVTRRADWEELLRTAIDKFGGLDIVVNNAGTTYSNKPTETVTEQDFDMVMNVNVKSVWLSTDVLLPYFIGNNRPGCFIQIASTAGTRPRPNLTWYNASKAAVINATKTMAVEYGPKQIRFNSVSPVVGSTGMTHLFLGKPDTEENRKGFLSVVPLGRPSTPADVANACCYLASEEASFITGVNLEVDGGRCV</sequence>
<dbReference type="Pfam" id="PF13561">
    <property type="entry name" value="adh_short_C2"/>
    <property type="match status" value="1"/>
</dbReference>
<dbReference type="PANTHER" id="PTHR43639">
    <property type="entry name" value="OXIDOREDUCTASE, SHORT-CHAIN DEHYDROGENASE/REDUCTASE FAMILY (AFU_ORTHOLOGUE AFUA_5G02870)"/>
    <property type="match status" value="1"/>
</dbReference>
<keyword evidence="1" id="KW-0560">Oxidoreductase</keyword>
<reference evidence="2 3" key="1">
    <citation type="journal article" date="2024" name="IMA Fungus">
        <title>Apiospora arundinis, a panoply of carbohydrate-active enzymes and secondary metabolites.</title>
        <authorList>
            <person name="Sorensen T."/>
            <person name="Petersen C."/>
            <person name="Muurmann A.T."/>
            <person name="Christiansen J.V."/>
            <person name="Brundto M.L."/>
            <person name="Overgaard C.K."/>
            <person name="Boysen A.T."/>
            <person name="Wollenberg R.D."/>
            <person name="Larsen T.O."/>
            <person name="Sorensen J.L."/>
            <person name="Nielsen K.L."/>
            <person name="Sondergaard T.E."/>
        </authorList>
    </citation>
    <scope>NUCLEOTIDE SEQUENCE [LARGE SCALE GENOMIC DNA]</scope>
    <source>
        <strain evidence="2 3">AAU 773</strain>
    </source>
</reference>
<proteinExistence type="predicted"/>
<dbReference type="Gene3D" id="3.40.50.720">
    <property type="entry name" value="NAD(P)-binding Rossmann-like Domain"/>
    <property type="match status" value="1"/>
</dbReference>
<dbReference type="SUPFAM" id="SSF51735">
    <property type="entry name" value="NAD(P)-binding Rossmann-fold domains"/>
    <property type="match status" value="1"/>
</dbReference>
<organism evidence="2 3">
    <name type="scientific">Apiospora arundinis</name>
    <dbReference type="NCBI Taxonomy" id="335852"/>
    <lineage>
        <taxon>Eukaryota</taxon>
        <taxon>Fungi</taxon>
        <taxon>Dikarya</taxon>
        <taxon>Ascomycota</taxon>
        <taxon>Pezizomycotina</taxon>
        <taxon>Sordariomycetes</taxon>
        <taxon>Xylariomycetidae</taxon>
        <taxon>Amphisphaeriales</taxon>
        <taxon>Apiosporaceae</taxon>
        <taxon>Apiospora</taxon>
    </lineage>
</organism>
<comment type="caution">
    <text evidence="2">The sequence shown here is derived from an EMBL/GenBank/DDBJ whole genome shotgun (WGS) entry which is preliminary data.</text>
</comment>
<dbReference type="NCBIfam" id="NF005559">
    <property type="entry name" value="PRK07231.1"/>
    <property type="match status" value="1"/>
</dbReference>
<accession>A0ABR2I0H6</accession>